<feature type="transmembrane region" description="Helical" evidence="13">
    <location>
        <begin position="633"/>
        <end position="654"/>
    </location>
</feature>
<proteinExistence type="inferred from homology"/>
<feature type="transmembrane region" description="Helical" evidence="13">
    <location>
        <begin position="450"/>
        <end position="467"/>
    </location>
</feature>
<evidence type="ECO:0000256" key="11">
    <source>
        <dbReference type="ARBA" id="ARBA00023136"/>
    </source>
</evidence>
<dbReference type="EMBL" id="HBGS01063791">
    <property type="protein sequence ID" value="CAD9497977.1"/>
    <property type="molecule type" value="Transcribed_RNA"/>
</dbReference>
<dbReference type="PANTHER" id="PTHR46988:SF2">
    <property type="entry name" value="TWO PORE CALCIUM CHANNEL PROTEIN 1"/>
    <property type="match status" value="1"/>
</dbReference>
<feature type="transmembrane region" description="Helical" evidence="13">
    <location>
        <begin position="479"/>
        <end position="500"/>
    </location>
</feature>
<evidence type="ECO:0000313" key="15">
    <source>
        <dbReference type="EMBL" id="CAD9497977.1"/>
    </source>
</evidence>
<feature type="transmembrane region" description="Helical" evidence="13">
    <location>
        <begin position="152"/>
        <end position="171"/>
    </location>
</feature>
<evidence type="ECO:0000256" key="2">
    <source>
        <dbReference type="ARBA" id="ARBA00009286"/>
    </source>
</evidence>
<keyword evidence="12" id="KW-0407">Ion channel</keyword>
<dbReference type="Gene3D" id="1.10.287.70">
    <property type="match status" value="2"/>
</dbReference>
<dbReference type="InterPro" id="IPR002048">
    <property type="entry name" value="EF_hand_dom"/>
</dbReference>
<dbReference type="PANTHER" id="PTHR46988">
    <property type="entry name" value="TWO PORE CALCIUM CHANNEL PROTEIN 1"/>
    <property type="match status" value="1"/>
</dbReference>
<feature type="transmembrane region" description="Helical" evidence="13">
    <location>
        <begin position="89"/>
        <end position="108"/>
    </location>
</feature>
<sequence length="723" mass="82521">MPSSILVMEESFLNAQTSTNRDAYLFLMKFEYLVYKPMVCLLLMYTFVEAPMWCENGHWLTFMESPLKQCPFPGGSDGYFSRIPFLPKLYSSAIEGLCLLVILIHNVFKMRSERCARIGKHNKTEMLVVIAMIVDFFVFFALNYVIDYNVQFRIAGYGRLALFCFALEFMQKALNNVYCMFKEFLNVALLLFGTVVFFAWVAAMALDDLDTLNKQDVPMNFGFESLTNSLYTLFEASTTQNFPGQMVPLFVYSRLSFLPFFVFMVLTVMIFLNVVLAVVYDRYSSNSTDAMEKFFGNRCKGLAAAFYRMASSTGGSAEPVIEKPDFERLVECLNQSPVIQYVSKRDLSVYWDTLDEDKSGNIDAKEFYTLCDILQYSFSRVPDNGFLSDPPIWLKEFVRGGGKDKGVPMLERIMYWVLAINSILVIVESLQDLGNLEFILSENAWSTLEFVFSIFYVIEIMVRLSVISWEEVMSSTVSVFDFVTTAVLFTVGVLWAYPGIYVSSDILRLFSILRLLRLLRLLSKIERFQFICGCIWGMLCGSSEQMGLLFFALYAWAYTGVMVFGGLVYDNNELLDGTDYRDSGFDIFNFNDIGLGLVSLFANLITGFVPEFYGAFCIIEPYPFVGAIFWGSFYAIGVLIIFNVFASFIIDLFLELMKDENEEGKESPELTNDNDGMKVMANFRRSNPIYEELFQKEIDLQTAEDDTVLAYSPASEDDGIELT</sequence>
<feature type="transmembrane region" description="Helical" evidence="13">
    <location>
        <begin position="128"/>
        <end position="146"/>
    </location>
</feature>
<evidence type="ECO:0000259" key="14">
    <source>
        <dbReference type="PROSITE" id="PS50222"/>
    </source>
</evidence>
<dbReference type="InterPro" id="IPR044581">
    <property type="entry name" value="TPC1_plant"/>
</dbReference>
<keyword evidence="10" id="KW-0406">Ion transport</keyword>
<feature type="transmembrane region" description="Helical" evidence="13">
    <location>
        <begin position="413"/>
        <end position="430"/>
    </location>
</feature>
<evidence type="ECO:0000256" key="8">
    <source>
        <dbReference type="ARBA" id="ARBA00022882"/>
    </source>
</evidence>
<dbReference type="GO" id="GO:0005245">
    <property type="term" value="F:voltage-gated calcium channel activity"/>
    <property type="evidence" value="ECO:0007669"/>
    <property type="project" value="InterPro"/>
</dbReference>
<protein>
    <recommendedName>
        <fullName evidence="14">EF-hand domain-containing protein</fullName>
    </recommendedName>
</protein>
<dbReference type="PROSITE" id="PS00018">
    <property type="entry name" value="EF_HAND_1"/>
    <property type="match status" value="1"/>
</dbReference>
<dbReference type="InterPro" id="IPR018247">
    <property type="entry name" value="EF_Hand_1_Ca_BS"/>
</dbReference>
<dbReference type="Pfam" id="PF00520">
    <property type="entry name" value="Ion_trans"/>
    <property type="match status" value="2"/>
</dbReference>
<evidence type="ECO:0000256" key="7">
    <source>
        <dbReference type="ARBA" id="ARBA00022837"/>
    </source>
</evidence>
<dbReference type="Gene3D" id="1.20.120.350">
    <property type="entry name" value="Voltage-gated potassium channels. Chain C"/>
    <property type="match status" value="1"/>
</dbReference>
<dbReference type="PROSITE" id="PS50222">
    <property type="entry name" value="EF_HAND_2"/>
    <property type="match status" value="1"/>
</dbReference>
<name>A0A7S2MR56_9STRA</name>
<organism evidence="15">
    <name type="scientific">Octactis speculum</name>
    <dbReference type="NCBI Taxonomy" id="3111310"/>
    <lineage>
        <taxon>Eukaryota</taxon>
        <taxon>Sar</taxon>
        <taxon>Stramenopiles</taxon>
        <taxon>Ochrophyta</taxon>
        <taxon>Dictyochophyceae</taxon>
        <taxon>Dictyochales</taxon>
        <taxon>Dictyochaceae</taxon>
        <taxon>Octactis</taxon>
    </lineage>
</organism>
<keyword evidence="7" id="KW-0106">Calcium</keyword>
<keyword evidence="6" id="KW-0677">Repeat</keyword>
<dbReference type="AlphaFoldDB" id="A0A7S2MR56"/>
<evidence type="ECO:0000256" key="12">
    <source>
        <dbReference type="ARBA" id="ARBA00023303"/>
    </source>
</evidence>
<dbReference type="SUPFAM" id="SSF81324">
    <property type="entry name" value="Voltage-gated potassium channels"/>
    <property type="match status" value="1"/>
</dbReference>
<dbReference type="InterPro" id="IPR027359">
    <property type="entry name" value="Volt_channel_dom_sf"/>
</dbReference>
<comment type="subunit">
    <text evidence="3">Homodimer.</text>
</comment>
<dbReference type="GO" id="GO:0005509">
    <property type="term" value="F:calcium ion binding"/>
    <property type="evidence" value="ECO:0007669"/>
    <property type="project" value="InterPro"/>
</dbReference>
<keyword evidence="5 13" id="KW-0812">Transmembrane</keyword>
<evidence type="ECO:0000256" key="5">
    <source>
        <dbReference type="ARBA" id="ARBA00022692"/>
    </source>
</evidence>
<feature type="transmembrane region" description="Helical" evidence="13">
    <location>
        <begin position="33"/>
        <end position="53"/>
    </location>
</feature>
<evidence type="ECO:0000256" key="9">
    <source>
        <dbReference type="ARBA" id="ARBA00022989"/>
    </source>
</evidence>
<feature type="domain" description="EF-hand" evidence="14">
    <location>
        <begin position="342"/>
        <end position="377"/>
    </location>
</feature>
<comment type="similarity">
    <text evidence="2">Belongs to the calcium channel alpha-1 subunit (TC 1.A.1.11) family. Two pore calcium channel subfamily.</text>
</comment>
<feature type="transmembrane region" description="Helical" evidence="13">
    <location>
        <begin position="257"/>
        <end position="280"/>
    </location>
</feature>
<keyword evidence="11 13" id="KW-0472">Membrane</keyword>
<reference evidence="15" key="1">
    <citation type="submission" date="2021-01" db="EMBL/GenBank/DDBJ databases">
        <authorList>
            <person name="Corre E."/>
            <person name="Pelletier E."/>
            <person name="Niang G."/>
            <person name="Scheremetjew M."/>
            <person name="Finn R."/>
            <person name="Kale V."/>
            <person name="Holt S."/>
            <person name="Cochrane G."/>
            <person name="Meng A."/>
            <person name="Brown T."/>
            <person name="Cohen L."/>
        </authorList>
    </citation>
    <scope>NUCLEOTIDE SEQUENCE</scope>
    <source>
        <strain evidence="15">CCMP1381</strain>
    </source>
</reference>
<evidence type="ECO:0000256" key="3">
    <source>
        <dbReference type="ARBA" id="ARBA00011738"/>
    </source>
</evidence>
<evidence type="ECO:0000256" key="4">
    <source>
        <dbReference type="ARBA" id="ARBA00022448"/>
    </source>
</evidence>
<keyword evidence="4" id="KW-0813">Transport</keyword>
<dbReference type="GO" id="GO:0034702">
    <property type="term" value="C:monoatomic ion channel complex"/>
    <property type="evidence" value="ECO:0007669"/>
    <property type="project" value="UniProtKB-KW"/>
</dbReference>
<evidence type="ECO:0000256" key="6">
    <source>
        <dbReference type="ARBA" id="ARBA00022737"/>
    </source>
</evidence>
<dbReference type="InterPro" id="IPR005821">
    <property type="entry name" value="Ion_trans_dom"/>
</dbReference>
<keyword evidence="9 13" id="KW-1133">Transmembrane helix</keyword>
<dbReference type="SUPFAM" id="SSF47473">
    <property type="entry name" value="EF-hand"/>
    <property type="match status" value="1"/>
</dbReference>
<evidence type="ECO:0000256" key="1">
    <source>
        <dbReference type="ARBA" id="ARBA00004141"/>
    </source>
</evidence>
<gene>
    <name evidence="15" type="ORF">DSPE1174_LOCUS33250</name>
</gene>
<keyword evidence="8" id="KW-0851">Voltage-gated channel</keyword>
<dbReference type="InterPro" id="IPR011992">
    <property type="entry name" value="EF-hand-dom_pair"/>
</dbReference>
<evidence type="ECO:0000256" key="13">
    <source>
        <dbReference type="SAM" id="Phobius"/>
    </source>
</evidence>
<accession>A0A7S2MR56</accession>
<comment type="subcellular location">
    <subcellularLocation>
        <location evidence="1">Membrane</location>
        <topology evidence="1">Multi-pass membrane protein</topology>
    </subcellularLocation>
</comment>
<feature type="transmembrane region" description="Helical" evidence="13">
    <location>
        <begin position="183"/>
        <end position="206"/>
    </location>
</feature>
<evidence type="ECO:0000256" key="10">
    <source>
        <dbReference type="ARBA" id="ARBA00023065"/>
    </source>
</evidence>
<feature type="transmembrane region" description="Helical" evidence="13">
    <location>
        <begin position="548"/>
        <end position="569"/>
    </location>
</feature>